<dbReference type="EMBL" id="AUZX01005257">
    <property type="protein sequence ID" value="EQD68548.1"/>
    <property type="molecule type" value="Genomic_DNA"/>
</dbReference>
<keyword evidence="2" id="KW-0472">Membrane</keyword>
<organism evidence="3">
    <name type="scientific">mine drainage metagenome</name>
    <dbReference type="NCBI Taxonomy" id="410659"/>
    <lineage>
        <taxon>unclassified sequences</taxon>
        <taxon>metagenomes</taxon>
        <taxon>ecological metagenomes</taxon>
    </lineage>
</organism>
<dbReference type="AlphaFoldDB" id="T1BIV4"/>
<reference evidence="3" key="1">
    <citation type="submission" date="2013-08" db="EMBL/GenBank/DDBJ databases">
        <authorList>
            <person name="Mendez C."/>
            <person name="Richter M."/>
            <person name="Ferrer M."/>
            <person name="Sanchez J."/>
        </authorList>
    </citation>
    <scope>NUCLEOTIDE SEQUENCE</scope>
</reference>
<dbReference type="Gene3D" id="3.30.70.1430">
    <property type="entry name" value="Multidrug efflux transporter AcrB pore domain"/>
    <property type="match status" value="1"/>
</dbReference>
<dbReference type="Pfam" id="PF00873">
    <property type="entry name" value="ACR_tran"/>
    <property type="match status" value="1"/>
</dbReference>
<reference evidence="3" key="2">
    <citation type="journal article" date="2014" name="ISME J.">
        <title>Microbial stratification in low pH oxic and suboxic macroscopic growths along an acid mine drainage.</title>
        <authorList>
            <person name="Mendez-Garcia C."/>
            <person name="Mesa V."/>
            <person name="Sprenger R.R."/>
            <person name="Richter M."/>
            <person name="Diez M.S."/>
            <person name="Solano J."/>
            <person name="Bargiela R."/>
            <person name="Golyshina O.V."/>
            <person name="Manteca A."/>
            <person name="Ramos J.L."/>
            <person name="Gallego J.R."/>
            <person name="Llorente I."/>
            <person name="Martins Dos Santos V.A."/>
            <person name="Jensen O.N."/>
            <person name="Pelaez A.I."/>
            <person name="Sanchez J."/>
            <person name="Ferrer M."/>
        </authorList>
    </citation>
    <scope>NUCLEOTIDE SEQUENCE</scope>
</reference>
<evidence type="ECO:0000313" key="3">
    <source>
        <dbReference type="EMBL" id="EQD68548.1"/>
    </source>
</evidence>
<name>T1BIV4_9ZZZZ</name>
<proteinExistence type="predicted"/>
<feature type="transmembrane region" description="Helical" evidence="2">
    <location>
        <begin position="12"/>
        <end position="34"/>
    </location>
</feature>
<feature type="non-terminal residue" evidence="3">
    <location>
        <position position="1"/>
    </location>
</feature>
<dbReference type="PANTHER" id="PTHR32063:SF24">
    <property type="entry name" value="CATION EFFLUX SYSTEM (ACRB_ACRD_ACRF FAMILY)"/>
    <property type="match status" value="1"/>
</dbReference>
<dbReference type="PANTHER" id="PTHR32063">
    <property type="match status" value="1"/>
</dbReference>
<accession>T1BIV4</accession>
<feature type="region of interest" description="Disordered" evidence="1">
    <location>
        <begin position="154"/>
        <end position="177"/>
    </location>
</feature>
<gene>
    <name evidence="3" type="ORF">B1A_07288</name>
</gene>
<dbReference type="InterPro" id="IPR001036">
    <property type="entry name" value="Acrflvin-R"/>
</dbReference>
<keyword evidence="2" id="KW-1133">Transmembrane helix</keyword>
<feature type="non-terminal residue" evidence="3">
    <location>
        <position position="177"/>
    </location>
</feature>
<dbReference type="GO" id="GO:0005886">
    <property type="term" value="C:plasma membrane"/>
    <property type="evidence" value="ECO:0007669"/>
    <property type="project" value="TreeGrafter"/>
</dbReference>
<keyword evidence="2" id="KW-0812">Transmembrane</keyword>
<protein>
    <submittedName>
        <fullName evidence="3">Acriflavin resistance protein</fullName>
    </submittedName>
</protein>
<dbReference type="Gene3D" id="1.20.1640.10">
    <property type="entry name" value="Multidrug efflux transporter AcrB transmembrane domain"/>
    <property type="match status" value="1"/>
</dbReference>
<dbReference type="GO" id="GO:0042910">
    <property type="term" value="F:xenobiotic transmembrane transporter activity"/>
    <property type="evidence" value="ECO:0007669"/>
    <property type="project" value="TreeGrafter"/>
</dbReference>
<comment type="caution">
    <text evidence="3">The sequence shown here is derived from an EMBL/GenBank/DDBJ whole genome shotgun (WGS) entry which is preliminary data.</text>
</comment>
<evidence type="ECO:0000256" key="2">
    <source>
        <dbReference type="SAM" id="Phobius"/>
    </source>
</evidence>
<sequence>GYRRLLTEVEKWRTLVIVLVALVTLAGLALLPFLKTEFLPRLNENNYVVHLALVPGSSLKQSIAIGNRITAELRKIPYIQQVVQRAGKPALAGDVRGPQYSAYQIRVKSLTSAQARKFRADMNQLIIKFPGVLLSYNSCFIRAYQSSHFRFPRPGGRAGDRQQVCGPSTGIGHVDSG</sequence>
<evidence type="ECO:0000256" key="1">
    <source>
        <dbReference type="SAM" id="MobiDB-lite"/>
    </source>
</evidence>